<dbReference type="AlphaFoldDB" id="A0A4Y1ZYE8"/>
<gene>
    <name evidence="1" type="ORF">AVEN_115096_1</name>
</gene>
<sequence length="140" mass="16150">MNRTGVYEFIRFQHGLESADNDYILNIDKYQNIQDTRSAVRITIRESSEECNSNCGSVQPILITTQYTHLFRTPLYKSDDKFELVIFGTCVMEFNSLIPRRLFLVASLKPELFGRMRYEMDSPNLGGHLPQPPSHAVTFP</sequence>
<reference evidence="1 2" key="1">
    <citation type="journal article" date="2019" name="Sci. Rep.">
        <title>Orb-weaving spider Araneus ventricosus genome elucidates the spidroin gene catalogue.</title>
        <authorList>
            <person name="Kono N."/>
            <person name="Nakamura H."/>
            <person name="Ohtoshi R."/>
            <person name="Moran D.A.P."/>
            <person name="Shinohara A."/>
            <person name="Yoshida Y."/>
            <person name="Fujiwara M."/>
            <person name="Mori M."/>
            <person name="Tomita M."/>
            <person name="Arakawa K."/>
        </authorList>
    </citation>
    <scope>NUCLEOTIDE SEQUENCE [LARGE SCALE GENOMIC DNA]</scope>
</reference>
<comment type="caution">
    <text evidence="1">The sequence shown here is derived from an EMBL/GenBank/DDBJ whole genome shotgun (WGS) entry which is preliminary data.</text>
</comment>
<dbReference type="EMBL" id="BGPR01000001">
    <property type="protein sequence ID" value="GBL72086.1"/>
    <property type="molecule type" value="Genomic_DNA"/>
</dbReference>
<protein>
    <submittedName>
        <fullName evidence="1">Uncharacterized protein</fullName>
    </submittedName>
</protein>
<accession>A0A4Y1ZYE8</accession>
<name>A0A4Y1ZYE8_ARAVE</name>
<keyword evidence="2" id="KW-1185">Reference proteome</keyword>
<evidence type="ECO:0000313" key="1">
    <source>
        <dbReference type="EMBL" id="GBL72086.1"/>
    </source>
</evidence>
<dbReference type="Proteomes" id="UP000499080">
    <property type="component" value="Unassembled WGS sequence"/>
</dbReference>
<evidence type="ECO:0000313" key="2">
    <source>
        <dbReference type="Proteomes" id="UP000499080"/>
    </source>
</evidence>
<proteinExistence type="predicted"/>
<organism evidence="1 2">
    <name type="scientific">Araneus ventricosus</name>
    <name type="common">Orbweaver spider</name>
    <name type="synonym">Epeira ventricosa</name>
    <dbReference type="NCBI Taxonomy" id="182803"/>
    <lineage>
        <taxon>Eukaryota</taxon>
        <taxon>Metazoa</taxon>
        <taxon>Ecdysozoa</taxon>
        <taxon>Arthropoda</taxon>
        <taxon>Chelicerata</taxon>
        <taxon>Arachnida</taxon>
        <taxon>Araneae</taxon>
        <taxon>Araneomorphae</taxon>
        <taxon>Entelegynae</taxon>
        <taxon>Araneoidea</taxon>
        <taxon>Araneidae</taxon>
        <taxon>Araneus</taxon>
    </lineage>
</organism>